<dbReference type="AlphaFoldDB" id="A0A2P4XGL8"/>
<sequence>MSLREFVAYLLYDHPGSHSRLLLGGRLASTGQERLRYIENNQLEFRIETILGLSDVYRREDTEVHRVAAVHDHYARNYTSNRGYRQNTSEEEIGIDTNNIGGRLIFTDGPRYMYQRFRDAMAIVRELFITLTCNPKWVEIQENIRHGQTSSDRPDRFSWQN</sequence>
<proteinExistence type="predicted"/>
<protein>
    <submittedName>
        <fullName evidence="2">Helitron helicase-like protein</fullName>
    </submittedName>
</protein>
<evidence type="ECO:0000313" key="3">
    <source>
        <dbReference type="Proteomes" id="UP000237271"/>
    </source>
</evidence>
<dbReference type="Pfam" id="PF14214">
    <property type="entry name" value="Helitron_like_N"/>
    <property type="match status" value="1"/>
</dbReference>
<evidence type="ECO:0000259" key="1">
    <source>
        <dbReference type="Pfam" id="PF14214"/>
    </source>
</evidence>
<feature type="domain" description="Helitron helicase-like" evidence="1">
    <location>
        <begin position="6"/>
        <end position="156"/>
    </location>
</feature>
<dbReference type="PANTHER" id="PTHR45786">
    <property type="entry name" value="DNA BINDING PROTEIN-LIKE"/>
    <property type="match status" value="1"/>
</dbReference>
<evidence type="ECO:0000313" key="2">
    <source>
        <dbReference type="EMBL" id="POM64691.1"/>
    </source>
</evidence>
<keyword evidence="2" id="KW-0547">Nucleotide-binding</keyword>
<keyword evidence="2" id="KW-0347">Helicase</keyword>
<keyword evidence="2" id="KW-0067">ATP-binding</keyword>
<dbReference type="InterPro" id="IPR025476">
    <property type="entry name" value="Helitron_helicase-like"/>
</dbReference>
<organism evidence="2 3">
    <name type="scientific">Phytophthora palmivora</name>
    <dbReference type="NCBI Taxonomy" id="4796"/>
    <lineage>
        <taxon>Eukaryota</taxon>
        <taxon>Sar</taxon>
        <taxon>Stramenopiles</taxon>
        <taxon>Oomycota</taxon>
        <taxon>Peronosporomycetes</taxon>
        <taxon>Peronosporales</taxon>
        <taxon>Peronosporaceae</taxon>
        <taxon>Phytophthora</taxon>
    </lineage>
</organism>
<name>A0A2P4XGL8_9STRA</name>
<accession>A0A2P4XGL8</accession>
<keyword evidence="2" id="KW-0378">Hydrolase</keyword>
<dbReference type="EMBL" id="NCKW01011062">
    <property type="protein sequence ID" value="POM64691.1"/>
    <property type="molecule type" value="Genomic_DNA"/>
</dbReference>
<gene>
    <name evidence="2" type="ORF">PHPALM_19746</name>
</gene>
<keyword evidence="3" id="KW-1185">Reference proteome</keyword>
<comment type="caution">
    <text evidence="2">The sequence shown here is derived from an EMBL/GenBank/DDBJ whole genome shotgun (WGS) entry which is preliminary data.</text>
</comment>
<dbReference type="PANTHER" id="PTHR45786:SF74">
    <property type="entry name" value="ATP-DEPENDENT DNA HELICASE"/>
    <property type="match status" value="1"/>
</dbReference>
<dbReference type="OrthoDB" id="120387at2759"/>
<dbReference type="Proteomes" id="UP000237271">
    <property type="component" value="Unassembled WGS sequence"/>
</dbReference>
<dbReference type="GO" id="GO:0004386">
    <property type="term" value="F:helicase activity"/>
    <property type="evidence" value="ECO:0007669"/>
    <property type="project" value="UniProtKB-KW"/>
</dbReference>
<reference evidence="2 3" key="1">
    <citation type="journal article" date="2017" name="Genome Biol. Evol.">
        <title>Phytophthora megakarya and P. palmivora, closely related causal agents of cacao black pod rot, underwent increases in genome sizes and gene numbers by different mechanisms.</title>
        <authorList>
            <person name="Ali S.S."/>
            <person name="Shao J."/>
            <person name="Lary D.J."/>
            <person name="Kronmiller B."/>
            <person name="Shen D."/>
            <person name="Strem M.D."/>
            <person name="Amoako-Attah I."/>
            <person name="Akrofi A.Y."/>
            <person name="Begoude B.A."/>
            <person name="Ten Hoopen G.M."/>
            <person name="Coulibaly K."/>
            <person name="Kebe B.I."/>
            <person name="Melnick R.L."/>
            <person name="Guiltinan M.J."/>
            <person name="Tyler B.M."/>
            <person name="Meinhardt L.W."/>
            <person name="Bailey B.A."/>
        </authorList>
    </citation>
    <scope>NUCLEOTIDE SEQUENCE [LARGE SCALE GENOMIC DNA]</scope>
    <source>
        <strain evidence="3">sbr112.9</strain>
    </source>
</reference>